<comment type="subcellular location">
    <subcellularLocation>
        <location evidence="1">Cell membrane</location>
        <topology evidence="1">Multi-pass membrane protein</topology>
    </subcellularLocation>
</comment>
<keyword evidence="11" id="KW-1185">Reference proteome</keyword>
<evidence type="ECO:0000256" key="5">
    <source>
        <dbReference type="ARBA" id="ARBA00022989"/>
    </source>
</evidence>
<dbReference type="Proteomes" id="UP001569428">
    <property type="component" value="Unassembled WGS sequence"/>
</dbReference>
<dbReference type="InterPro" id="IPR005898">
    <property type="entry name" value="Cyc_pep_transpt_SyrD/YojI"/>
</dbReference>
<feature type="transmembrane region" description="Helical" evidence="7">
    <location>
        <begin position="259"/>
        <end position="286"/>
    </location>
</feature>
<dbReference type="SMART" id="SM00382">
    <property type="entry name" value="AAA"/>
    <property type="match status" value="1"/>
</dbReference>
<feature type="transmembrane region" description="Helical" evidence="7">
    <location>
        <begin position="152"/>
        <end position="171"/>
    </location>
</feature>
<gene>
    <name evidence="10" type="ORF">ACCI49_18190</name>
</gene>
<keyword evidence="3" id="KW-0547">Nucleotide-binding</keyword>
<evidence type="ECO:0000313" key="10">
    <source>
        <dbReference type="EMBL" id="MFA0812844.1"/>
    </source>
</evidence>
<reference evidence="10 11" key="1">
    <citation type="submission" date="2024-08" db="EMBL/GenBank/DDBJ databases">
        <authorList>
            <person name="Ishaq N."/>
        </authorList>
    </citation>
    <scope>NUCLEOTIDE SEQUENCE [LARGE SCALE GENOMIC DNA]</scope>
    <source>
        <strain evidence="10 11">DSM 18651</strain>
    </source>
</reference>
<dbReference type="Pfam" id="PF00664">
    <property type="entry name" value="ABC_membrane"/>
    <property type="match status" value="1"/>
</dbReference>
<comment type="caution">
    <text evidence="10">The sequence shown here is derived from an EMBL/GenBank/DDBJ whole genome shotgun (WGS) entry which is preliminary data.</text>
</comment>
<dbReference type="InterPro" id="IPR011527">
    <property type="entry name" value="ABC1_TM_dom"/>
</dbReference>
<sequence length="580" mass="65448">MKTSSSLNNIRLSRILSATAPNKVFVAILFGGISGLAYSLIIPLILLSLQDPLPRLLSAQEANSFYLFGNIEVSKPKIALAFLLVCIFILLSRSASQIILTRLATDVAVDFRKMLYHRIVQLPIRDLETIGPSRLLAAVTTDIPQIVSAAGVFPRILINSSILLGLLGYLFYLNIEIFYFIIGMMVFGSLTYRIPFILGERFMAKARNCHDVLQEGLRGLIYGAKDLKINKDRRWDFLEKKLEDVEENLRSYQKKGDSLVLFGVTYGDMIGFFSIGTVTFIMVNYHSFSKDILFGTVTVMLYITGPISMIINSIGPIIQAGVSKRKLEKLLNEMPIENYHATSKLPNFDSIELKNITYMYSRKQNEEDSFRVGPINLVFNRGEIIFLTGGNGSGKSTLAKLISLHYIPEQGEISFGSNIVTDENRDALRQSISAIYSDFYLFTELFGFNDRDIDYVANMYIDDLGLRGKVSIKEGKFSTTELSDGQKKRLALLIAYLEDREIFIFDEWAADQDPKFKGIFYKKIIPSLIKMNKIVIVISHDDRYFDNADKLIKMSAGKVIDVKQYVNGDLSSISHLDTYT</sequence>
<dbReference type="EMBL" id="JBGMEK010000057">
    <property type="protein sequence ID" value="MFA0812844.1"/>
    <property type="molecule type" value="Genomic_DNA"/>
</dbReference>
<dbReference type="PANTHER" id="PTHR24221">
    <property type="entry name" value="ATP-BINDING CASSETTE SUB-FAMILY B"/>
    <property type="match status" value="1"/>
</dbReference>
<accession>A0ABV4P4C3</accession>
<dbReference type="InterPro" id="IPR003439">
    <property type="entry name" value="ABC_transporter-like_ATP-bd"/>
</dbReference>
<evidence type="ECO:0000256" key="3">
    <source>
        <dbReference type="ARBA" id="ARBA00022741"/>
    </source>
</evidence>
<dbReference type="SUPFAM" id="SSF52540">
    <property type="entry name" value="P-loop containing nucleoside triphosphate hydrolases"/>
    <property type="match status" value="1"/>
</dbReference>
<dbReference type="InterPro" id="IPR003593">
    <property type="entry name" value="AAA+_ATPase"/>
</dbReference>
<dbReference type="PROSITE" id="PS50893">
    <property type="entry name" value="ABC_TRANSPORTER_2"/>
    <property type="match status" value="1"/>
</dbReference>
<dbReference type="SUPFAM" id="SSF90123">
    <property type="entry name" value="ABC transporter transmembrane region"/>
    <property type="match status" value="1"/>
</dbReference>
<dbReference type="NCBIfam" id="TIGR01194">
    <property type="entry name" value="cyc_pep_trnsptr"/>
    <property type="match status" value="1"/>
</dbReference>
<organism evidence="10 11">
    <name type="scientific">Microbulbifer epialgicus</name>
    <dbReference type="NCBI Taxonomy" id="393907"/>
    <lineage>
        <taxon>Bacteria</taxon>
        <taxon>Pseudomonadati</taxon>
        <taxon>Pseudomonadota</taxon>
        <taxon>Gammaproteobacteria</taxon>
        <taxon>Cellvibrionales</taxon>
        <taxon>Microbulbiferaceae</taxon>
        <taxon>Microbulbifer</taxon>
    </lineage>
</organism>
<feature type="transmembrane region" description="Helical" evidence="7">
    <location>
        <begin position="78"/>
        <end position="95"/>
    </location>
</feature>
<proteinExistence type="predicted"/>
<evidence type="ECO:0000313" key="11">
    <source>
        <dbReference type="Proteomes" id="UP001569428"/>
    </source>
</evidence>
<evidence type="ECO:0000256" key="4">
    <source>
        <dbReference type="ARBA" id="ARBA00022840"/>
    </source>
</evidence>
<dbReference type="InterPro" id="IPR036640">
    <property type="entry name" value="ABC1_TM_sf"/>
</dbReference>
<protein>
    <submittedName>
        <fullName evidence="10">Cyclic peptide export ABC transporter</fullName>
    </submittedName>
</protein>
<evidence type="ECO:0000256" key="7">
    <source>
        <dbReference type="SAM" id="Phobius"/>
    </source>
</evidence>
<evidence type="ECO:0000256" key="1">
    <source>
        <dbReference type="ARBA" id="ARBA00004651"/>
    </source>
</evidence>
<evidence type="ECO:0000259" key="9">
    <source>
        <dbReference type="PROSITE" id="PS50929"/>
    </source>
</evidence>
<name>A0ABV4P4C3_9GAMM</name>
<feature type="transmembrane region" description="Helical" evidence="7">
    <location>
        <begin position="177"/>
        <end position="198"/>
    </location>
</feature>
<dbReference type="RefSeq" id="WP_371840574.1">
    <property type="nucleotide sequence ID" value="NZ_JBGMEK010000057.1"/>
</dbReference>
<dbReference type="InterPro" id="IPR027417">
    <property type="entry name" value="P-loop_NTPase"/>
</dbReference>
<keyword evidence="4" id="KW-0067">ATP-binding</keyword>
<feature type="transmembrane region" description="Helical" evidence="7">
    <location>
        <begin position="24"/>
        <end position="47"/>
    </location>
</feature>
<evidence type="ECO:0000259" key="8">
    <source>
        <dbReference type="PROSITE" id="PS50893"/>
    </source>
</evidence>
<keyword evidence="2 7" id="KW-0812">Transmembrane</keyword>
<evidence type="ECO:0000256" key="2">
    <source>
        <dbReference type="ARBA" id="ARBA00022692"/>
    </source>
</evidence>
<dbReference type="PROSITE" id="PS50929">
    <property type="entry name" value="ABC_TM1F"/>
    <property type="match status" value="1"/>
</dbReference>
<evidence type="ECO:0000256" key="6">
    <source>
        <dbReference type="ARBA" id="ARBA00023136"/>
    </source>
</evidence>
<keyword evidence="5 7" id="KW-1133">Transmembrane helix</keyword>
<keyword evidence="6 7" id="KW-0472">Membrane</keyword>
<feature type="domain" description="ABC transmembrane type-1" evidence="9">
    <location>
        <begin position="24"/>
        <end position="319"/>
    </location>
</feature>
<dbReference type="PANTHER" id="PTHR24221:SF654">
    <property type="entry name" value="ATP-BINDING CASSETTE SUB-FAMILY B MEMBER 6"/>
    <property type="match status" value="1"/>
</dbReference>
<feature type="transmembrane region" description="Helical" evidence="7">
    <location>
        <begin position="292"/>
        <end position="318"/>
    </location>
</feature>
<feature type="domain" description="ABC transporter" evidence="8">
    <location>
        <begin position="351"/>
        <end position="578"/>
    </location>
</feature>
<dbReference type="Pfam" id="PF00005">
    <property type="entry name" value="ABC_tran"/>
    <property type="match status" value="1"/>
</dbReference>
<dbReference type="Gene3D" id="3.40.50.300">
    <property type="entry name" value="P-loop containing nucleotide triphosphate hydrolases"/>
    <property type="match status" value="1"/>
</dbReference>
<dbReference type="InterPro" id="IPR039421">
    <property type="entry name" value="Type_1_exporter"/>
</dbReference>
<dbReference type="Gene3D" id="1.20.1560.10">
    <property type="entry name" value="ABC transporter type 1, transmembrane domain"/>
    <property type="match status" value="1"/>
</dbReference>